<dbReference type="OMA" id="WIHAFAA"/>
<evidence type="ECO:0000313" key="8">
    <source>
        <dbReference type="EMBL" id="OXA56079.1"/>
    </source>
</evidence>
<feature type="transmembrane region" description="Helical" evidence="6">
    <location>
        <begin position="426"/>
        <end position="446"/>
    </location>
</feature>
<evidence type="ECO:0000256" key="2">
    <source>
        <dbReference type="ARBA" id="ARBA00022692"/>
    </source>
</evidence>
<dbReference type="Pfam" id="PF00916">
    <property type="entry name" value="Sulfate_transp"/>
    <property type="match status" value="1"/>
</dbReference>
<comment type="subcellular location">
    <subcellularLocation>
        <location evidence="1">Membrane</location>
        <topology evidence="1">Multi-pass membrane protein</topology>
    </subcellularLocation>
</comment>
<feature type="compositionally biased region" description="Low complexity" evidence="5">
    <location>
        <begin position="670"/>
        <end position="687"/>
    </location>
</feature>
<dbReference type="PANTHER" id="PTHR11814">
    <property type="entry name" value="SULFATE TRANSPORTER"/>
    <property type="match status" value="1"/>
</dbReference>
<evidence type="ECO:0000256" key="6">
    <source>
        <dbReference type="SAM" id="Phobius"/>
    </source>
</evidence>
<comment type="caution">
    <text evidence="8">The sequence shown here is derived from an EMBL/GenBank/DDBJ whole genome shotgun (WGS) entry which is preliminary data.</text>
</comment>
<feature type="transmembrane region" description="Helical" evidence="6">
    <location>
        <begin position="283"/>
        <end position="306"/>
    </location>
</feature>
<accession>A0A226EFA6</accession>
<dbReference type="Proteomes" id="UP000198287">
    <property type="component" value="Unassembled WGS sequence"/>
</dbReference>
<feature type="transmembrane region" description="Helical" evidence="6">
    <location>
        <begin position="97"/>
        <end position="118"/>
    </location>
</feature>
<organism evidence="8 9">
    <name type="scientific">Folsomia candida</name>
    <name type="common">Springtail</name>
    <dbReference type="NCBI Taxonomy" id="158441"/>
    <lineage>
        <taxon>Eukaryota</taxon>
        <taxon>Metazoa</taxon>
        <taxon>Ecdysozoa</taxon>
        <taxon>Arthropoda</taxon>
        <taxon>Hexapoda</taxon>
        <taxon>Collembola</taxon>
        <taxon>Entomobryomorpha</taxon>
        <taxon>Isotomoidea</taxon>
        <taxon>Isotomidae</taxon>
        <taxon>Proisotominae</taxon>
        <taxon>Folsomia</taxon>
    </lineage>
</organism>
<feature type="transmembrane region" description="Helical" evidence="6">
    <location>
        <begin position="244"/>
        <end position="262"/>
    </location>
</feature>
<proteinExistence type="predicted"/>
<evidence type="ECO:0000256" key="5">
    <source>
        <dbReference type="SAM" id="MobiDB-lite"/>
    </source>
</evidence>
<feature type="compositionally biased region" description="Basic and acidic residues" evidence="5">
    <location>
        <begin position="646"/>
        <end position="655"/>
    </location>
</feature>
<dbReference type="OrthoDB" id="288203at2759"/>
<sequence>MRVSFPSRGFGSGPRPTGNGHAVRLPPASPPPPPPQADSPLSNHGGDEDEGDDGPHILDGGRRMGRCWSVCKTGLRKRLPIVTWLPKYGRRAFGQDIIAGVTVGLTVVPQSMAYAAIAGLTPEFGLYSSYVGCFLYVIFGSCRQVTIGPTAVMGLLTFETCGANFPLCAILTAFYSGFWELVMALLHLGWVVNFISEPVVLGFTAGAATTIVSSQLKNLLGLKGPKGSGFIGYWDAILTNFTSVGWPDAVMGVCSFIMLMIMRGLKDLQISRHSRTRTVLKKIFYLISVSRNVLVVLATTLTAYLYSGVVPFALTGPVLGGFPPIAIPSFALPVNSTSSTERHTVIQSFSLLGAGPVIVALISVLQNVAISKAFSCGQRIDATQEMLALGASNVVGSFFGAIPISGSFSRSAVNEASGVQSPMGGLWTGILVLLSLSFLTPTFYYIPKASLAAVIISAVIPMIEVKALRVMWIINPSLLLGMEYGIMLGVALSLGVLLLKSLKPGLDPELRHDPVSDIHFLYAKPDRSGLNFPSVDYIRSSVAKLATQFPSVPIIVLSFQKWDTFDYTVVLALTSLVTLLKSEYGKELVYVDCSPGWIHAFAAASTPKSENSDSGPATPVSFSDLGDFLQTKNHVAAPLELSFQEGEKSPLRKAGDIPAGGDYGAAAAIPSSSNTPTPSGSRGSRGSVEINMGNKFRRGDDDSDDAEESLNPLLSS</sequence>
<reference evidence="8 9" key="1">
    <citation type="submission" date="2015-12" db="EMBL/GenBank/DDBJ databases">
        <title>The genome of Folsomia candida.</title>
        <authorList>
            <person name="Faddeeva A."/>
            <person name="Derks M.F."/>
            <person name="Anvar Y."/>
            <person name="Smit S."/>
            <person name="Van Straalen N."/>
            <person name="Roelofs D."/>
        </authorList>
    </citation>
    <scope>NUCLEOTIDE SEQUENCE [LARGE SCALE GENOMIC DNA]</scope>
    <source>
        <strain evidence="8 9">VU population</strain>
        <tissue evidence="8">Whole body</tissue>
    </source>
</reference>
<protein>
    <submittedName>
        <fullName evidence="8">Sodium-independent sulfate anion transporter</fullName>
    </submittedName>
</protein>
<keyword evidence="9" id="KW-1185">Reference proteome</keyword>
<keyword evidence="4 6" id="KW-0472">Membrane</keyword>
<dbReference type="InterPro" id="IPR011547">
    <property type="entry name" value="SLC26A/SulP_dom"/>
</dbReference>
<dbReference type="GO" id="GO:0055085">
    <property type="term" value="P:transmembrane transport"/>
    <property type="evidence" value="ECO:0007669"/>
    <property type="project" value="InterPro"/>
</dbReference>
<evidence type="ECO:0000256" key="1">
    <source>
        <dbReference type="ARBA" id="ARBA00004141"/>
    </source>
</evidence>
<keyword evidence="2 6" id="KW-0812">Transmembrane</keyword>
<dbReference type="GO" id="GO:0016020">
    <property type="term" value="C:membrane"/>
    <property type="evidence" value="ECO:0007669"/>
    <property type="project" value="UniProtKB-SubCell"/>
</dbReference>
<name>A0A226EFA6_FOLCA</name>
<dbReference type="EMBL" id="LNIX01000004">
    <property type="protein sequence ID" value="OXA56079.1"/>
    <property type="molecule type" value="Genomic_DNA"/>
</dbReference>
<feature type="region of interest" description="Disordered" evidence="5">
    <location>
        <begin position="1"/>
        <end position="59"/>
    </location>
</feature>
<evidence type="ECO:0000313" key="9">
    <source>
        <dbReference type="Proteomes" id="UP000198287"/>
    </source>
</evidence>
<feature type="domain" description="SLC26A/SulP transporter" evidence="7">
    <location>
        <begin position="93"/>
        <end position="476"/>
    </location>
</feature>
<feature type="region of interest" description="Disordered" evidence="5">
    <location>
        <begin position="646"/>
        <end position="716"/>
    </location>
</feature>
<evidence type="ECO:0000256" key="3">
    <source>
        <dbReference type="ARBA" id="ARBA00022989"/>
    </source>
</evidence>
<dbReference type="InterPro" id="IPR001902">
    <property type="entry name" value="SLC26A/SulP_fam"/>
</dbReference>
<evidence type="ECO:0000259" key="7">
    <source>
        <dbReference type="Pfam" id="PF00916"/>
    </source>
</evidence>
<keyword evidence="3 6" id="KW-1133">Transmembrane helix</keyword>
<feature type="transmembrane region" description="Helical" evidence="6">
    <location>
        <begin position="484"/>
        <end position="502"/>
    </location>
</feature>
<feature type="transmembrane region" description="Helical" evidence="6">
    <location>
        <begin position="386"/>
        <end position="406"/>
    </location>
</feature>
<feature type="compositionally biased region" description="Pro residues" evidence="5">
    <location>
        <begin position="27"/>
        <end position="37"/>
    </location>
</feature>
<evidence type="ECO:0000256" key="4">
    <source>
        <dbReference type="ARBA" id="ARBA00023136"/>
    </source>
</evidence>
<dbReference type="AlphaFoldDB" id="A0A226EFA6"/>
<gene>
    <name evidence="8" type="ORF">Fcan01_08949</name>
</gene>
<feature type="transmembrane region" description="Helical" evidence="6">
    <location>
        <begin position="345"/>
        <end position="365"/>
    </location>
</feature>